<accession>A0A1G9MDW0</accession>
<name>A0A1G9MDW0_9ACTN</name>
<evidence type="ECO:0000313" key="1">
    <source>
        <dbReference type="EMBL" id="SDL72468.1"/>
    </source>
</evidence>
<dbReference type="Pfam" id="PF13576">
    <property type="entry name" value="Pentapeptide_3"/>
    <property type="match status" value="1"/>
</dbReference>
<evidence type="ECO:0000313" key="2">
    <source>
        <dbReference type="Proteomes" id="UP000198683"/>
    </source>
</evidence>
<gene>
    <name evidence="1" type="ORF">SAMN05421874_1281</name>
</gene>
<sequence length="106" mass="11491">TFTGRAWFDRTTFTGSAEFHGATFTGHAVFLEATFTRHASFDKATGLERAQLAHVRVAPSMSAQRLWPPNWQIEAGADGWATLRLAAPGGDAEAETAQEQEPEGLT</sequence>
<organism evidence="1 2">
    <name type="scientific">Nonomuraea maritima</name>
    <dbReference type="NCBI Taxonomy" id="683260"/>
    <lineage>
        <taxon>Bacteria</taxon>
        <taxon>Bacillati</taxon>
        <taxon>Actinomycetota</taxon>
        <taxon>Actinomycetes</taxon>
        <taxon>Streptosporangiales</taxon>
        <taxon>Streptosporangiaceae</taxon>
        <taxon>Nonomuraea</taxon>
    </lineage>
</organism>
<keyword evidence="2" id="KW-1185">Reference proteome</keyword>
<protein>
    <submittedName>
        <fullName evidence="1">Pentapeptide repeat-containing protein</fullName>
    </submittedName>
</protein>
<dbReference type="RefSeq" id="WP_176903371.1">
    <property type="nucleotide sequence ID" value="NZ_FNFB01000028.1"/>
</dbReference>
<feature type="non-terminal residue" evidence="1">
    <location>
        <position position="1"/>
    </location>
</feature>
<dbReference type="AlphaFoldDB" id="A0A1G9MDW0"/>
<dbReference type="Proteomes" id="UP000198683">
    <property type="component" value="Unassembled WGS sequence"/>
</dbReference>
<dbReference type="InterPro" id="IPR001646">
    <property type="entry name" value="5peptide_repeat"/>
</dbReference>
<proteinExistence type="predicted"/>
<reference evidence="1 2" key="1">
    <citation type="submission" date="2016-10" db="EMBL/GenBank/DDBJ databases">
        <authorList>
            <person name="de Groot N.N."/>
        </authorList>
    </citation>
    <scope>NUCLEOTIDE SEQUENCE [LARGE SCALE GENOMIC DNA]</scope>
    <source>
        <strain evidence="1 2">CGMCC 4.5681</strain>
    </source>
</reference>
<dbReference type="EMBL" id="FNFB01000028">
    <property type="protein sequence ID" value="SDL72468.1"/>
    <property type="molecule type" value="Genomic_DNA"/>
</dbReference>